<comment type="caution">
    <text evidence="2">The sequence shown here is derived from an EMBL/GenBank/DDBJ whole genome shotgun (WGS) entry which is preliminary data.</text>
</comment>
<protein>
    <submittedName>
        <fullName evidence="2">Uncharacterized protein</fullName>
    </submittedName>
</protein>
<reference evidence="2 3" key="1">
    <citation type="submission" date="2019-05" db="EMBL/GenBank/DDBJ databases">
        <title>Another draft genome of Portunus trituberculatus and its Hox gene families provides insights of decapod evolution.</title>
        <authorList>
            <person name="Jeong J.-H."/>
            <person name="Song I."/>
            <person name="Kim S."/>
            <person name="Choi T."/>
            <person name="Kim D."/>
            <person name="Ryu S."/>
            <person name="Kim W."/>
        </authorList>
    </citation>
    <scope>NUCLEOTIDE SEQUENCE [LARGE SCALE GENOMIC DNA]</scope>
    <source>
        <tissue evidence="2">Muscle</tissue>
    </source>
</reference>
<evidence type="ECO:0000313" key="2">
    <source>
        <dbReference type="EMBL" id="MPC83326.1"/>
    </source>
</evidence>
<dbReference type="AlphaFoldDB" id="A0A5B7INV0"/>
<dbReference type="EMBL" id="VSRR010062226">
    <property type="protein sequence ID" value="MPC83326.1"/>
    <property type="molecule type" value="Genomic_DNA"/>
</dbReference>
<evidence type="ECO:0000313" key="3">
    <source>
        <dbReference type="Proteomes" id="UP000324222"/>
    </source>
</evidence>
<feature type="compositionally biased region" description="Acidic residues" evidence="1">
    <location>
        <begin position="1"/>
        <end position="10"/>
    </location>
</feature>
<gene>
    <name evidence="2" type="ORF">E2C01_078034</name>
</gene>
<proteinExistence type="predicted"/>
<feature type="region of interest" description="Disordered" evidence="1">
    <location>
        <begin position="47"/>
        <end position="71"/>
    </location>
</feature>
<organism evidence="2 3">
    <name type="scientific">Portunus trituberculatus</name>
    <name type="common">Swimming crab</name>
    <name type="synonym">Neptunus trituberculatus</name>
    <dbReference type="NCBI Taxonomy" id="210409"/>
    <lineage>
        <taxon>Eukaryota</taxon>
        <taxon>Metazoa</taxon>
        <taxon>Ecdysozoa</taxon>
        <taxon>Arthropoda</taxon>
        <taxon>Crustacea</taxon>
        <taxon>Multicrustacea</taxon>
        <taxon>Malacostraca</taxon>
        <taxon>Eumalacostraca</taxon>
        <taxon>Eucarida</taxon>
        <taxon>Decapoda</taxon>
        <taxon>Pleocyemata</taxon>
        <taxon>Brachyura</taxon>
        <taxon>Eubrachyura</taxon>
        <taxon>Portunoidea</taxon>
        <taxon>Portunidae</taxon>
        <taxon>Portuninae</taxon>
        <taxon>Portunus</taxon>
    </lineage>
</organism>
<sequence>MAGDGDDGGAEGDGKLQSEPVMDEEAVRAKPSLRNGCRALGWTSGLHQGHSAVHSCSNRREGPIENDIALD</sequence>
<accession>A0A5B7INV0</accession>
<dbReference type="Proteomes" id="UP000324222">
    <property type="component" value="Unassembled WGS sequence"/>
</dbReference>
<keyword evidence="3" id="KW-1185">Reference proteome</keyword>
<name>A0A5B7INV0_PORTR</name>
<feature type="region of interest" description="Disordered" evidence="1">
    <location>
        <begin position="1"/>
        <end position="33"/>
    </location>
</feature>
<evidence type="ECO:0000256" key="1">
    <source>
        <dbReference type="SAM" id="MobiDB-lite"/>
    </source>
</evidence>